<dbReference type="CDD" id="cd00761">
    <property type="entry name" value="Glyco_tranf_GTA_type"/>
    <property type="match status" value="1"/>
</dbReference>
<dbReference type="InterPro" id="IPR001173">
    <property type="entry name" value="Glyco_trans_2-like"/>
</dbReference>
<sequence>MNKPYITVVVPIYNSKTSIEDIFKNLLKQSDQNFNIIAIVDKPNDIDYESIKKIYSEFGSERFKLIINSNHQLLHKVIQQSLPLVETEYVFIMYSYVYMKSEFTKRINLFFNSAKTLPDFLEISGFCYGLASYKWKQNYLKENTIYNLSENYAPILFASPFTFNNILKTQIVKTIYSDLNYTSFNHQYSIDYVYEGLKQAKTYALITNTWIDDYNHNLTIFNIKNFMDQWEVVFQNTENENQFLHLLLACKIHLQYFLPGYLGSLTIKKSDTKWKSVNFLKNSLLNIINEFDVKYQSYQPQLNNLIKKYNIKKINEKYIYSIPKWKDIFKTY</sequence>
<dbReference type="KEGG" id="mclo:DK849_00300"/>
<dbReference type="RefSeq" id="WP_029330572.1">
    <property type="nucleotide sequence ID" value="NZ_CP030103.1"/>
</dbReference>
<dbReference type="GO" id="GO:0016740">
    <property type="term" value="F:transferase activity"/>
    <property type="evidence" value="ECO:0007669"/>
    <property type="project" value="UniProtKB-KW"/>
</dbReference>
<gene>
    <name evidence="1" type="ORF">DK849_00300</name>
</gene>
<keyword evidence="2" id="KW-1185">Reference proteome</keyword>
<dbReference type="SUPFAM" id="SSF53448">
    <property type="entry name" value="Nucleotide-diphospho-sugar transferases"/>
    <property type="match status" value="1"/>
</dbReference>
<protein>
    <submittedName>
        <fullName evidence="1">Glycosyltransferase family 2 protein</fullName>
    </submittedName>
</protein>
<reference evidence="2" key="1">
    <citation type="submission" date="2018-06" db="EMBL/GenBank/DDBJ databases">
        <title>Complete genome sequences of Mycoplasma anatis, M. anseris and M. cloacale type strains.</title>
        <authorList>
            <person name="Grozner D."/>
            <person name="Forro B."/>
            <person name="Sulyok K.M."/>
            <person name="Marton S."/>
            <person name="Kreizinger Z."/>
            <person name="Banyai K."/>
            <person name="Gyuranecz M."/>
        </authorList>
    </citation>
    <scope>NUCLEOTIDE SEQUENCE [LARGE SCALE GENOMIC DNA]</scope>
    <source>
        <strain evidence="2">NCTC 10199</strain>
    </source>
</reference>
<evidence type="ECO:0000313" key="2">
    <source>
        <dbReference type="Proteomes" id="UP000249865"/>
    </source>
</evidence>
<proteinExistence type="predicted"/>
<accession>A0A2Z4LLB1</accession>
<dbReference type="EMBL" id="CP030103">
    <property type="protein sequence ID" value="AWX42530.1"/>
    <property type="molecule type" value="Genomic_DNA"/>
</dbReference>
<evidence type="ECO:0000313" key="1">
    <source>
        <dbReference type="EMBL" id="AWX42530.1"/>
    </source>
</evidence>
<dbReference type="OrthoDB" id="401305at2"/>
<dbReference type="Gene3D" id="3.90.550.10">
    <property type="entry name" value="Spore Coat Polysaccharide Biosynthesis Protein SpsA, Chain A"/>
    <property type="match status" value="1"/>
</dbReference>
<dbReference type="AlphaFoldDB" id="A0A2Z4LLB1"/>
<dbReference type="Pfam" id="PF00535">
    <property type="entry name" value="Glycos_transf_2"/>
    <property type="match status" value="1"/>
</dbReference>
<keyword evidence="1" id="KW-0808">Transferase</keyword>
<name>A0A2Z4LLB1_9BACT</name>
<dbReference type="InterPro" id="IPR029044">
    <property type="entry name" value="Nucleotide-diphossugar_trans"/>
</dbReference>
<organism evidence="1 2">
    <name type="scientific">Metamycoplasma cloacale</name>
    <dbReference type="NCBI Taxonomy" id="92401"/>
    <lineage>
        <taxon>Bacteria</taxon>
        <taxon>Bacillati</taxon>
        <taxon>Mycoplasmatota</taxon>
        <taxon>Mycoplasmoidales</taxon>
        <taxon>Metamycoplasmataceae</taxon>
        <taxon>Metamycoplasma</taxon>
    </lineage>
</organism>
<dbReference type="Proteomes" id="UP000249865">
    <property type="component" value="Chromosome"/>
</dbReference>